<dbReference type="GO" id="GO:0016301">
    <property type="term" value="F:kinase activity"/>
    <property type="evidence" value="ECO:0007669"/>
    <property type="project" value="UniProtKB-KW"/>
</dbReference>
<dbReference type="OrthoDB" id="9765776at2"/>
<dbReference type="SUPFAM" id="SSF58104">
    <property type="entry name" value="Methyl-accepting chemotaxis protein (MCP) signaling domain"/>
    <property type="match status" value="1"/>
</dbReference>
<evidence type="ECO:0000313" key="5">
    <source>
        <dbReference type="EMBL" id="BAQ43647.1"/>
    </source>
</evidence>
<dbReference type="InterPro" id="IPR050903">
    <property type="entry name" value="Bact_Chemotaxis_MeTrfase"/>
</dbReference>
<dbReference type="PROSITE" id="PS50111">
    <property type="entry name" value="CHEMOTAXIS_TRANSDUC_2"/>
    <property type="match status" value="1"/>
</dbReference>
<dbReference type="EMBL" id="AP014704">
    <property type="protein sequence ID" value="BAQ43647.1"/>
    <property type="molecule type" value="Genomic_DNA"/>
</dbReference>
<dbReference type="AlphaFoldDB" id="A0A0C6FA41"/>
<gene>
    <name evidence="5" type="primary">atoS</name>
    <name evidence="5" type="ORF">Maq22A_c00695</name>
</gene>
<dbReference type="InterPro" id="IPR009875">
    <property type="entry name" value="PilZ_domain"/>
</dbReference>
<dbReference type="GO" id="GO:0004888">
    <property type="term" value="F:transmembrane signaling receptor activity"/>
    <property type="evidence" value="ECO:0007669"/>
    <property type="project" value="InterPro"/>
</dbReference>
<accession>A0A0C6FA41</accession>
<dbReference type="PANTHER" id="PTHR24422:SF10">
    <property type="entry name" value="CHEMOTAXIS PROTEIN METHYLTRANSFERASE 2"/>
    <property type="match status" value="1"/>
</dbReference>
<dbReference type="GO" id="GO:0007165">
    <property type="term" value="P:signal transduction"/>
    <property type="evidence" value="ECO:0007669"/>
    <property type="project" value="UniProtKB-KW"/>
</dbReference>
<proteinExistence type="predicted"/>
<organism evidence="5 6">
    <name type="scientific">Methylobacterium aquaticum</name>
    <dbReference type="NCBI Taxonomy" id="270351"/>
    <lineage>
        <taxon>Bacteria</taxon>
        <taxon>Pseudomonadati</taxon>
        <taxon>Pseudomonadota</taxon>
        <taxon>Alphaproteobacteria</taxon>
        <taxon>Hyphomicrobiales</taxon>
        <taxon>Methylobacteriaceae</taxon>
        <taxon>Methylobacterium</taxon>
    </lineage>
</organism>
<dbReference type="KEGG" id="maqu:Maq22A_c00695"/>
<dbReference type="GO" id="GO:0035438">
    <property type="term" value="F:cyclic-di-GMP binding"/>
    <property type="evidence" value="ECO:0007669"/>
    <property type="project" value="InterPro"/>
</dbReference>
<dbReference type="InterPro" id="IPR004090">
    <property type="entry name" value="Chemotax_Me-accpt_rcpt"/>
</dbReference>
<dbReference type="CDD" id="cd00130">
    <property type="entry name" value="PAS"/>
    <property type="match status" value="3"/>
</dbReference>
<protein>
    <submittedName>
        <fullName evidence="5">Histidine kinase</fullName>
    </submittedName>
</protein>
<dbReference type="GO" id="GO:0006935">
    <property type="term" value="P:chemotaxis"/>
    <property type="evidence" value="ECO:0007669"/>
    <property type="project" value="InterPro"/>
</dbReference>
<reference evidence="5 6" key="1">
    <citation type="journal article" date="2015" name="Genome Announc.">
        <title>Complete Genome Sequence of Methylobacterium aquaticum Strain 22A, Isolated from Racomitrium japonicum Moss.</title>
        <authorList>
            <person name="Tani A."/>
            <person name="Ogura Y."/>
            <person name="Hayashi T."/>
            <person name="Kimbara K."/>
        </authorList>
    </citation>
    <scope>NUCLEOTIDE SEQUENCE [LARGE SCALE GENOMIC DNA]</scope>
    <source>
        <strain evidence="5 6">MA-22A</strain>
    </source>
</reference>
<evidence type="ECO:0000256" key="1">
    <source>
        <dbReference type="PROSITE-ProRule" id="PRU00284"/>
    </source>
</evidence>
<dbReference type="InterPro" id="IPR004089">
    <property type="entry name" value="MCPsignal_dom"/>
</dbReference>
<dbReference type="InterPro" id="IPR000700">
    <property type="entry name" value="PAS-assoc_C"/>
</dbReference>
<dbReference type="PROSITE" id="PS50113">
    <property type="entry name" value="PAC"/>
    <property type="match status" value="2"/>
</dbReference>
<keyword evidence="5" id="KW-0418">Kinase</keyword>
<dbReference type="SUPFAM" id="SSF141371">
    <property type="entry name" value="PilZ domain-like"/>
    <property type="match status" value="1"/>
</dbReference>
<dbReference type="SUPFAM" id="SSF55785">
    <property type="entry name" value="PYP-like sensor domain (PAS domain)"/>
    <property type="match status" value="3"/>
</dbReference>
<name>A0A0C6FA41_9HYPH</name>
<feature type="domain" description="PAC" evidence="4">
    <location>
        <begin position="204"/>
        <end position="256"/>
    </location>
</feature>
<keyword evidence="5" id="KW-0808">Transferase</keyword>
<evidence type="ECO:0000259" key="4">
    <source>
        <dbReference type="PROSITE" id="PS50113"/>
    </source>
</evidence>
<dbReference type="PROSITE" id="PS50112">
    <property type="entry name" value="PAS"/>
    <property type="match status" value="1"/>
</dbReference>
<feature type="domain" description="PAS" evidence="3">
    <location>
        <begin position="24"/>
        <end position="53"/>
    </location>
</feature>
<dbReference type="Proteomes" id="UP000061432">
    <property type="component" value="Chromosome"/>
</dbReference>
<dbReference type="InterPro" id="IPR001610">
    <property type="entry name" value="PAC"/>
</dbReference>
<dbReference type="InterPro" id="IPR035965">
    <property type="entry name" value="PAS-like_dom_sf"/>
</dbReference>
<dbReference type="Pfam" id="PF08447">
    <property type="entry name" value="PAS_3"/>
    <property type="match status" value="3"/>
</dbReference>
<dbReference type="PRINTS" id="PR00260">
    <property type="entry name" value="CHEMTRNSDUCR"/>
</dbReference>
<dbReference type="SMART" id="SM00283">
    <property type="entry name" value="MA"/>
    <property type="match status" value="1"/>
</dbReference>
<dbReference type="PANTHER" id="PTHR24422">
    <property type="entry name" value="CHEMOTAXIS PROTEIN METHYLTRANSFERASE"/>
    <property type="match status" value="1"/>
</dbReference>
<dbReference type="STRING" id="270351.Maq22A_c00695"/>
<dbReference type="InterPro" id="IPR000014">
    <property type="entry name" value="PAS"/>
</dbReference>
<dbReference type="InterPro" id="IPR013655">
    <property type="entry name" value="PAS_fold_3"/>
</dbReference>
<dbReference type="Pfam" id="PF07238">
    <property type="entry name" value="PilZ"/>
    <property type="match status" value="1"/>
</dbReference>
<dbReference type="NCBIfam" id="TIGR00229">
    <property type="entry name" value="sensory_box"/>
    <property type="match status" value="3"/>
</dbReference>
<dbReference type="Gene3D" id="3.30.450.20">
    <property type="entry name" value="PAS domain"/>
    <property type="match status" value="3"/>
</dbReference>
<evidence type="ECO:0000259" key="3">
    <source>
        <dbReference type="PROSITE" id="PS50112"/>
    </source>
</evidence>
<keyword evidence="1" id="KW-0807">Transducer</keyword>
<dbReference type="GO" id="GO:0016020">
    <property type="term" value="C:membrane"/>
    <property type="evidence" value="ECO:0007669"/>
    <property type="project" value="InterPro"/>
</dbReference>
<dbReference type="Gene3D" id="1.10.287.950">
    <property type="entry name" value="Methyl-accepting chemotaxis protein"/>
    <property type="match status" value="1"/>
</dbReference>
<reference evidence="6" key="2">
    <citation type="submission" date="2015-01" db="EMBL/GenBank/DDBJ databases">
        <title>Complete genome sequence of Methylobacterium aquaticum strain 22A.</title>
        <authorList>
            <person name="Tani A."/>
            <person name="Ogura Y."/>
            <person name="Hayashi T."/>
        </authorList>
    </citation>
    <scope>NUCLEOTIDE SEQUENCE [LARGE SCALE GENOMIC DNA]</scope>
    <source>
        <strain evidence="6">MA-22A</strain>
    </source>
</reference>
<dbReference type="Pfam" id="PF00015">
    <property type="entry name" value="MCPsignal"/>
    <property type="match status" value="1"/>
</dbReference>
<sequence>MFASARRSGTAAKLDAIERSQATVAFDLDGRILEANGNFLGLMGYALDEVRGRHHRLFVDPAEAAEPAYAAFWASLRRGEFQSAEYRRLAKGGREVWIRASYNPVLDARGRPIRIVKFALDITAEKQAAIDSAGQITAINRSQAVIHFAPDGTILDANPLFLTAMGYDLAEVRGRHHRLFVTEAEAASPAYREFWAGLARGEYHGGEFKRRGKDGGDVWIQATYNPILDATGRTLKIVKYATDITAAKQHAADTAGKIEAALRSQAVIEFAMDGTILEANGHFLKAMGYGLDEIVGRHHRMFVSPDQAASPGYAEFWAGLRAGRYASAVFQRLGKGGREVWIQATYTPVLDIDGRPCKVIKFATDVTHSMTVRARAIAAAERTLSRVQAVSVATEEMHRTSTAIATQMDRSRHAVDEIQERMGAAGTATGRLDEAAQAMNGVVEAITAIAEQINLLALNATIEAARAGAAGRGFAVVASEVKNLAGQARAATDRISGEIGAMQVVSREVAEALGSIRGAVDAVQGFIAETTSASERQRATTGEVSHNVQTTAAGVADLAGSLDEWLVGVEERRIGDRVRTSKPGEVTVPAGPGPEETLPCILLNLSETGAKLGLARPMRLPARILLRIEGGPARPCEVVRQRGVEIGVRFMA</sequence>
<evidence type="ECO:0000259" key="2">
    <source>
        <dbReference type="PROSITE" id="PS50111"/>
    </source>
</evidence>
<feature type="domain" description="Methyl-accepting transducer" evidence="2">
    <location>
        <begin position="378"/>
        <end position="573"/>
    </location>
</feature>
<dbReference type="PATRIC" id="fig|270351.10.peg.136"/>
<dbReference type="RefSeq" id="WP_060845297.1">
    <property type="nucleotide sequence ID" value="NZ_AP014704.1"/>
</dbReference>
<feature type="domain" description="PAC" evidence="4">
    <location>
        <begin position="82"/>
        <end position="134"/>
    </location>
</feature>
<evidence type="ECO:0000313" key="6">
    <source>
        <dbReference type="Proteomes" id="UP000061432"/>
    </source>
</evidence>
<dbReference type="SMART" id="SM00086">
    <property type="entry name" value="PAC"/>
    <property type="match status" value="3"/>
</dbReference>